<evidence type="ECO:0000313" key="2">
    <source>
        <dbReference type="EMBL" id="MDS0300234.1"/>
    </source>
</evidence>
<dbReference type="RefSeq" id="WP_310925129.1">
    <property type="nucleotide sequence ID" value="NZ_JAMQOP010000003.1"/>
</dbReference>
<keyword evidence="3" id="KW-1185">Reference proteome</keyword>
<dbReference type="EMBL" id="JAMQOP010000003">
    <property type="protein sequence ID" value="MDS0300234.1"/>
    <property type="molecule type" value="Genomic_DNA"/>
</dbReference>
<feature type="domain" description="Microcin J25-processing protein McjB C-terminal" evidence="1">
    <location>
        <begin position="25"/>
        <end position="137"/>
    </location>
</feature>
<dbReference type="Proteomes" id="UP001257060">
    <property type="component" value="Unassembled WGS sequence"/>
</dbReference>
<gene>
    <name evidence="2" type="ORF">NDI76_15915</name>
</gene>
<proteinExistence type="predicted"/>
<protein>
    <submittedName>
        <fullName evidence="2">Lasso peptide biosynthesis B2 protein</fullName>
    </submittedName>
</protein>
<reference evidence="2 3" key="1">
    <citation type="submission" date="2022-06" db="EMBL/GenBank/DDBJ databases">
        <title>Halogeometricum sp. a new haloarchaeum isolate from saline soil.</title>
        <authorList>
            <person name="Strakova D."/>
            <person name="Galisteo C."/>
            <person name="Sanchez-Porro C."/>
            <person name="Ventosa A."/>
        </authorList>
    </citation>
    <scope>NUCLEOTIDE SEQUENCE [LARGE SCALE GENOMIC DNA]</scope>
    <source>
        <strain evidence="2 3">S1BR25-6</strain>
    </source>
</reference>
<dbReference type="InterPro" id="IPR032708">
    <property type="entry name" value="McjB_C"/>
</dbReference>
<evidence type="ECO:0000259" key="1">
    <source>
        <dbReference type="Pfam" id="PF13471"/>
    </source>
</evidence>
<dbReference type="InterPro" id="IPR053521">
    <property type="entry name" value="McjB-like"/>
</dbReference>
<accession>A0ABU2GJ90</accession>
<comment type="caution">
    <text evidence="2">The sequence shown here is derived from an EMBL/GenBank/DDBJ whole genome shotgun (WGS) entry which is preliminary data.</text>
</comment>
<sequence>MSKLSTFLSYRTGDQIRLLSAVGLLLSLPTVVSTAQFARTRTRLLWMSERVGRLVPGNPTPERIVQTIEVVDRALPGERTCLVRSLTAETLLRLYDYRPIHRIGVEKESDQVKAHSWLEHQGEILIGDLDDLSRYEALPPLNDGGTL</sequence>
<dbReference type="NCBIfam" id="NF033537">
    <property type="entry name" value="lasso_biosyn_B2"/>
    <property type="match status" value="1"/>
</dbReference>
<evidence type="ECO:0000313" key="3">
    <source>
        <dbReference type="Proteomes" id="UP001257060"/>
    </source>
</evidence>
<organism evidence="2 3">
    <name type="scientific">Halogeometricum salsisoli</name>
    <dbReference type="NCBI Taxonomy" id="2950536"/>
    <lineage>
        <taxon>Archaea</taxon>
        <taxon>Methanobacteriati</taxon>
        <taxon>Methanobacteriota</taxon>
        <taxon>Stenosarchaea group</taxon>
        <taxon>Halobacteria</taxon>
        <taxon>Halobacteriales</taxon>
        <taxon>Haloferacaceae</taxon>
        <taxon>Halogeometricum</taxon>
    </lineage>
</organism>
<name>A0ABU2GJ90_9EURY</name>
<dbReference type="Pfam" id="PF13471">
    <property type="entry name" value="Transglut_core3"/>
    <property type="match status" value="1"/>
</dbReference>